<feature type="transmembrane region" description="Helical" evidence="1">
    <location>
        <begin position="109"/>
        <end position="130"/>
    </location>
</feature>
<evidence type="ECO:0000313" key="4">
    <source>
        <dbReference type="Proteomes" id="UP000218595"/>
    </source>
</evidence>
<organism evidence="3 4">
    <name type="scientific">Pseudomonas izuensis</name>
    <dbReference type="NCBI Taxonomy" id="2684212"/>
    <lineage>
        <taxon>Bacteria</taxon>
        <taxon>Pseudomonadati</taxon>
        <taxon>Pseudomonadota</taxon>
        <taxon>Gammaproteobacteria</taxon>
        <taxon>Pseudomonadales</taxon>
        <taxon>Pseudomonadaceae</taxon>
        <taxon>Pseudomonas</taxon>
    </lineage>
</organism>
<feature type="transmembrane region" description="Helical" evidence="1">
    <location>
        <begin position="341"/>
        <end position="362"/>
    </location>
</feature>
<feature type="transmembrane region" description="Helical" evidence="1">
    <location>
        <begin position="280"/>
        <end position="298"/>
    </location>
</feature>
<dbReference type="GO" id="GO:0016746">
    <property type="term" value="F:acyltransferase activity"/>
    <property type="evidence" value="ECO:0007669"/>
    <property type="project" value="UniProtKB-KW"/>
</dbReference>
<dbReference type="PANTHER" id="PTHR23028">
    <property type="entry name" value="ACETYLTRANSFERASE"/>
    <property type="match status" value="1"/>
</dbReference>
<feature type="transmembrane region" description="Helical" evidence="1">
    <location>
        <begin position="318"/>
        <end position="334"/>
    </location>
</feature>
<evidence type="ECO:0000313" key="3">
    <source>
        <dbReference type="EMBL" id="BCX66630.1"/>
    </source>
</evidence>
<feature type="domain" description="Acyltransferase 3" evidence="2">
    <location>
        <begin position="15"/>
        <end position="358"/>
    </location>
</feature>
<sequence>MDRMTPDKNNNKMWFLQFARGLACLLIVYVHWLTFLLAPASLDTTIFQSALPAYQAPMAVFGYAGAVGKIVPVDFREVYFGLALFFIISGFIIPVSLEKGSRANYVIRRIARILPTAFACTVITALVILFGRLLEGNTVAPFSVSSVLANAMLIRDVVGHPYIDTAIWTLEIEVHFYVICFVLSFFSGQKKAWVVLVMALAFLFVSIAYTYCNGPYEVYRRYLNVIATNGTFLVPMFIGMALYNFNAGNWSVVKTALVVVALLVMNNLTLQYHVGGTSSVIYFNHLFATLVFVVLLLLGDKVPYFSFMDKLAEVSYPLYLLHGTCGYVVFYIVYKFLHETAIALLLSFTVITALTFLVHRTIELPSTPAGKRIAKSFDKADFFGRLKRRSA</sequence>
<dbReference type="Proteomes" id="UP000218595">
    <property type="component" value="Chromosome"/>
</dbReference>
<protein>
    <submittedName>
        <fullName evidence="3">Acyltransferase family protein</fullName>
    </submittedName>
</protein>
<dbReference type="InterPro" id="IPR050879">
    <property type="entry name" value="Acyltransferase_3"/>
</dbReference>
<reference evidence="3 4" key="1">
    <citation type="submission" date="2016-04" db="EMBL/GenBank/DDBJ databases">
        <title>Complete genome sequence of Pseudomonas sp. LAB-08 isolated from TCE contaminated aquifer soil.</title>
        <authorList>
            <person name="Dohra H."/>
            <person name="Suzuki K."/>
            <person name="Fatma A."/>
            <person name="Inuzuka Y."/>
            <person name="Honjo M."/>
            <person name="Tashiro Y."/>
            <person name="Futamata H."/>
        </authorList>
    </citation>
    <scope>NUCLEOTIDE SEQUENCE [LARGE SCALE GENOMIC DNA]</scope>
    <source>
        <strain evidence="3 4">LAB-08</strain>
    </source>
</reference>
<proteinExistence type="predicted"/>
<evidence type="ECO:0000259" key="2">
    <source>
        <dbReference type="Pfam" id="PF01757"/>
    </source>
</evidence>
<feature type="transmembrane region" description="Helical" evidence="1">
    <location>
        <begin position="192"/>
        <end position="211"/>
    </location>
</feature>
<dbReference type="RefSeq" id="WP_096513027.1">
    <property type="nucleotide sequence ID" value="NZ_AP017423.2"/>
</dbReference>
<accession>A0ABM7RL77</accession>
<keyword evidence="1" id="KW-1133">Transmembrane helix</keyword>
<dbReference type="InterPro" id="IPR002656">
    <property type="entry name" value="Acyl_transf_3_dom"/>
</dbReference>
<keyword evidence="3" id="KW-0808">Transferase</keyword>
<evidence type="ECO:0000256" key="1">
    <source>
        <dbReference type="SAM" id="Phobius"/>
    </source>
</evidence>
<feature type="transmembrane region" description="Helical" evidence="1">
    <location>
        <begin position="21"/>
        <end position="42"/>
    </location>
</feature>
<feature type="transmembrane region" description="Helical" evidence="1">
    <location>
        <begin position="78"/>
        <end position="97"/>
    </location>
</feature>
<keyword evidence="4" id="KW-1185">Reference proteome</keyword>
<feature type="transmembrane region" description="Helical" evidence="1">
    <location>
        <begin position="223"/>
        <end position="243"/>
    </location>
</feature>
<gene>
    <name evidence="3" type="ORF">LAB08_R12480</name>
</gene>
<keyword evidence="1" id="KW-0812">Transmembrane</keyword>
<keyword evidence="1" id="KW-0472">Membrane</keyword>
<keyword evidence="3" id="KW-0012">Acyltransferase</keyword>
<dbReference type="EMBL" id="AP017423">
    <property type="protein sequence ID" value="BCX66630.1"/>
    <property type="molecule type" value="Genomic_DNA"/>
</dbReference>
<dbReference type="Pfam" id="PF01757">
    <property type="entry name" value="Acyl_transf_3"/>
    <property type="match status" value="1"/>
</dbReference>
<name>A0ABM7RL77_9PSED</name>
<feature type="transmembrane region" description="Helical" evidence="1">
    <location>
        <begin position="249"/>
        <end position="268"/>
    </location>
</feature>